<organism evidence="1 2">
    <name type="scientific">Pyrenophora tritici-repentis</name>
    <dbReference type="NCBI Taxonomy" id="45151"/>
    <lineage>
        <taxon>Eukaryota</taxon>
        <taxon>Fungi</taxon>
        <taxon>Dikarya</taxon>
        <taxon>Ascomycota</taxon>
        <taxon>Pezizomycotina</taxon>
        <taxon>Dothideomycetes</taxon>
        <taxon>Pleosporomycetidae</taxon>
        <taxon>Pleosporales</taxon>
        <taxon>Pleosporineae</taxon>
        <taxon>Pleosporaceae</taxon>
        <taxon>Pyrenophora</taxon>
    </lineage>
</organism>
<dbReference type="EMBL" id="NRDI02000004">
    <property type="protein sequence ID" value="KAI1516823.1"/>
    <property type="molecule type" value="Genomic_DNA"/>
</dbReference>
<gene>
    <name evidence="1" type="ORF">Ptr86124_003760</name>
</gene>
<dbReference type="SUPFAM" id="SSF51197">
    <property type="entry name" value="Clavaminate synthase-like"/>
    <property type="match status" value="1"/>
</dbReference>
<keyword evidence="2" id="KW-1185">Reference proteome</keyword>
<dbReference type="PANTHER" id="PTHR40128">
    <property type="entry name" value="EXPRESSED PROTEIN"/>
    <property type="match status" value="1"/>
</dbReference>
<dbReference type="Proteomes" id="UP000249757">
    <property type="component" value="Unassembled WGS sequence"/>
</dbReference>
<reference evidence="2" key="1">
    <citation type="journal article" date="2022" name="Microb. Genom.">
        <title>A global pangenome for the wheat fungal pathogen Pyrenophora tritici-repentis and prediction of effector protein structural homology.</title>
        <authorList>
            <person name="Moolhuijzen P.M."/>
            <person name="See P.T."/>
            <person name="Shi G."/>
            <person name="Powell H.R."/>
            <person name="Cockram J."/>
            <person name="Jorgensen L.N."/>
            <person name="Benslimane H."/>
            <person name="Strelkov S.E."/>
            <person name="Turner J."/>
            <person name="Liu Z."/>
            <person name="Moffat C.S."/>
        </authorList>
    </citation>
    <scope>NUCLEOTIDE SEQUENCE [LARGE SCALE GENOMIC DNA]</scope>
</reference>
<proteinExistence type="predicted"/>
<dbReference type="AlphaFoldDB" id="A0A2W1HCI7"/>
<evidence type="ECO:0000313" key="1">
    <source>
        <dbReference type="EMBL" id="KAI1516823.1"/>
    </source>
</evidence>
<comment type="caution">
    <text evidence="1">The sequence shown here is derived from an EMBL/GenBank/DDBJ whole genome shotgun (WGS) entry which is preliminary data.</text>
</comment>
<dbReference type="OrthoDB" id="2328924at2759"/>
<dbReference type="Gene3D" id="2.60.120.620">
    <property type="entry name" value="q2cbj1_9rhob like domain"/>
    <property type="match status" value="1"/>
</dbReference>
<accession>A0A2W1HCI7</accession>
<dbReference type="InterPro" id="IPR008775">
    <property type="entry name" value="Phytyl_CoA_dOase-like"/>
</dbReference>
<dbReference type="PANTHER" id="PTHR40128:SF1">
    <property type="entry name" value="PHYTANOYL-COA HYDROXYLASE"/>
    <property type="match status" value="1"/>
</dbReference>
<dbReference type="Pfam" id="PF05721">
    <property type="entry name" value="PhyH"/>
    <property type="match status" value="1"/>
</dbReference>
<evidence type="ECO:0000313" key="2">
    <source>
        <dbReference type="Proteomes" id="UP000249757"/>
    </source>
</evidence>
<protein>
    <submittedName>
        <fullName evidence="1">Phytanoyl-CoA hydroxylase</fullName>
    </submittedName>
</protein>
<sequence length="327" mass="36374">MPYALSPEDVPSFEGEKLYVNDGLLRPNQVGQLRQSSLDLPMEELYRRYNEDGYLFLKGLLPRPDVLSAREEYFKMLAPSGVLKPGTQPVEGIFDDAKNANDFPGIGSGASPGNGKPGDATAEKFVELALEAHYAHWYKETFCKHPVLKDFIARMTGWGDNTLGVRRSLLRNNTPGNKAIGVHYDQIFLRHGEPTSVTAWVPMGDICLTGGGVIYLENGHTLGRQVELDFNRKAAESGLSEEEAKNAFNQNMLSTGLLADGPREYADNFNRRWLVTRYEAGDVVLHNPYAIHASTLNYDHNNVIRVGTDLRFVDGSKPWDTKAGVWA</sequence>
<name>A0A2W1HCI7_9PLEO</name>